<evidence type="ECO:0000313" key="1">
    <source>
        <dbReference type="EMBL" id="KAF4232961.1"/>
    </source>
</evidence>
<reference evidence="1" key="2">
    <citation type="submission" date="2020-04" db="EMBL/GenBank/DDBJ databases">
        <authorList>
            <person name="Santos R.A.C."/>
            <person name="Steenwyk J.L."/>
            <person name="Rivero-Menendez O."/>
            <person name="Mead M.E."/>
            <person name="Silva L.P."/>
            <person name="Bastos R.W."/>
            <person name="Alastruey-Izquierdo A."/>
            <person name="Goldman G.H."/>
            <person name="Rokas A."/>
        </authorList>
    </citation>
    <scope>NUCLEOTIDE SEQUENCE</scope>
    <source>
        <strain evidence="1">CNM-CM6805</strain>
    </source>
</reference>
<dbReference type="AlphaFoldDB" id="A0A8H4M793"/>
<proteinExistence type="predicted"/>
<gene>
    <name evidence="1" type="ORF">CNMCM6805_009584</name>
</gene>
<name>A0A8H4M793_9EURO</name>
<protein>
    <submittedName>
        <fullName evidence="1">Uncharacterized protein</fullName>
    </submittedName>
</protein>
<accession>A0A8H4M793</accession>
<comment type="caution">
    <text evidence="1">The sequence shown here is derived from an EMBL/GenBank/DDBJ whole genome shotgun (WGS) entry which is preliminary data.</text>
</comment>
<dbReference type="OrthoDB" id="10452311at2759"/>
<sequence>MTSKPSSRPSQETVEYATPFSGMGDPSFAIFKLVATVAIIGHPPSNKLPSGEPCFRELPSGSAESLSPLSPFSGYAGAIFPASFSGHKATYEPVTSGFAASALRSKHVKGPIKDPKA</sequence>
<dbReference type="Proteomes" id="UP000653565">
    <property type="component" value="Unassembled WGS sequence"/>
</dbReference>
<dbReference type="EMBL" id="JAAAPX010000084">
    <property type="protein sequence ID" value="KAF4232961.1"/>
    <property type="molecule type" value="Genomic_DNA"/>
</dbReference>
<reference evidence="1" key="1">
    <citation type="journal article" date="2020" name="bioRxiv">
        <title>Genomic and phenotypic heterogeneity of clinical isolates of the human pathogens Aspergillus fumigatus, Aspergillus lentulus and Aspergillus fumigatiaffinis.</title>
        <authorList>
            <person name="dos Santos R.A.C."/>
            <person name="Steenwyk J.L."/>
            <person name="Rivero-Menendez O."/>
            <person name="Mead M.E."/>
            <person name="Silva L.P."/>
            <person name="Bastos R.W."/>
            <person name="Alastruey-Izquierdo A."/>
            <person name="Goldman G.H."/>
            <person name="Rokas A."/>
        </authorList>
    </citation>
    <scope>NUCLEOTIDE SEQUENCE</scope>
    <source>
        <strain evidence="1">CNM-CM6805</strain>
    </source>
</reference>
<evidence type="ECO:0000313" key="2">
    <source>
        <dbReference type="Proteomes" id="UP000653565"/>
    </source>
</evidence>
<organism evidence="1 2">
    <name type="scientific">Aspergillus fumigatiaffinis</name>
    <dbReference type="NCBI Taxonomy" id="340414"/>
    <lineage>
        <taxon>Eukaryota</taxon>
        <taxon>Fungi</taxon>
        <taxon>Dikarya</taxon>
        <taxon>Ascomycota</taxon>
        <taxon>Pezizomycotina</taxon>
        <taxon>Eurotiomycetes</taxon>
        <taxon>Eurotiomycetidae</taxon>
        <taxon>Eurotiales</taxon>
        <taxon>Aspergillaceae</taxon>
        <taxon>Aspergillus</taxon>
        <taxon>Aspergillus subgen. Fumigati</taxon>
    </lineage>
</organism>
<keyword evidence="2" id="KW-1185">Reference proteome</keyword>